<evidence type="ECO:0000313" key="2">
    <source>
        <dbReference type="Proteomes" id="UP000257648"/>
    </source>
</evidence>
<protein>
    <submittedName>
        <fullName evidence="1">Uncharacterized protein</fullName>
    </submittedName>
</protein>
<dbReference type="Gene3D" id="2.60.120.620">
    <property type="entry name" value="q2cbj1_9rhob like domain"/>
    <property type="match status" value="1"/>
</dbReference>
<evidence type="ECO:0000313" key="1">
    <source>
        <dbReference type="EMBL" id="AXQ70555.1"/>
    </source>
</evidence>
<reference evidence="2" key="1">
    <citation type="submission" date="2018-05" db="EMBL/GenBank/DDBJ databases">
        <authorList>
            <person name="You S."/>
        </authorList>
    </citation>
    <scope>NUCLEOTIDE SEQUENCE [LARGE SCALE GENOMIC DNA]</scope>
</reference>
<organism evidence="1 2">
    <name type="scientific">Synechococcus phage S-T4</name>
    <dbReference type="NCBI Taxonomy" id="2268578"/>
    <lineage>
        <taxon>Viruses</taxon>
        <taxon>Duplodnaviria</taxon>
        <taxon>Heunggongvirae</taxon>
        <taxon>Uroviricota</taxon>
        <taxon>Caudoviricetes</taxon>
        <taxon>Pantevenvirales</taxon>
        <taxon>Kyanoviridae</taxon>
        <taxon>Tamkungvirus</taxon>
        <taxon>Tamkungvirus ST4</taxon>
    </lineage>
</organism>
<sequence length="190" mass="22918">MIENKIWKYSLKNHKHIKETLLKEIEDIDPNSLDKSTDEGSSIYKTDFFTRVNLPTKETPKYFSYYEDNITDFYDHLHKLYYIPSLRIDNFWFQQYVQNDYHDWHIHPWSSLSYVYYVELDDPAYVTEFFDTKTKKKYQPKAEEGDIIVFDSYLPHRAPKIKSSTRKTIISSNLSFNPCLDISEIKKYYA</sequence>
<dbReference type="RefSeq" id="YP_009810914.1">
    <property type="nucleotide sequence ID" value="NC_048049.1"/>
</dbReference>
<name>A0A385EH06_9CAUD</name>
<dbReference type="EMBL" id="MH412654">
    <property type="protein sequence ID" value="AXQ70555.1"/>
    <property type="molecule type" value="Genomic_DNA"/>
</dbReference>
<accession>A0A385EH06</accession>
<keyword evidence="2" id="KW-1185">Reference proteome</keyword>
<proteinExistence type="predicted"/>
<dbReference type="Proteomes" id="UP000257648">
    <property type="component" value="Segment"/>
</dbReference>
<dbReference type="SUPFAM" id="SSF51197">
    <property type="entry name" value="Clavaminate synthase-like"/>
    <property type="match status" value="1"/>
</dbReference>
<dbReference type="GeneID" id="55001936"/>
<dbReference type="KEGG" id="vg:55001936"/>